<evidence type="ECO:0000256" key="3">
    <source>
        <dbReference type="ARBA" id="ARBA00004496"/>
    </source>
</evidence>
<feature type="domain" description="Survival protein SurE-like phosphatase/nucleotidase" evidence="10">
    <location>
        <begin position="18"/>
        <end position="197"/>
    </location>
</feature>
<evidence type="ECO:0000313" key="12">
    <source>
        <dbReference type="Proteomes" id="UP000321046"/>
    </source>
</evidence>
<dbReference type="PANTHER" id="PTHR30457">
    <property type="entry name" value="5'-NUCLEOTIDASE SURE"/>
    <property type="match status" value="1"/>
</dbReference>
<dbReference type="EMBL" id="VOSL01000048">
    <property type="protein sequence ID" value="TXD35746.1"/>
    <property type="molecule type" value="Genomic_DNA"/>
</dbReference>
<dbReference type="GO" id="GO:0008253">
    <property type="term" value="F:5'-nucleotidase activity"/>
    <property type="evidence" value="ECO:0007669"/>
    <property type="project" value="UniProtKB-UniRule"/>
</dbReference>
<evidence type="ECO:0000256" key="7">
    <source>
        <dbReference type="ARBA" id="ARBA00022741"/>
    </source>
</evidence>
<comment type="cofactor">
    <cofactor evidence="9">
        <name>a divalent metal cation</name>
        <dbReference type="ChEBI" id="CHEBI:60240"/>
    </cofactor>
    <text evidence="9">Binds 1 divalent metal cation per subunit.</text>
</comment>
<sequence length="278" mass="29692">MVVRPPHLERKPVTRPLILVSNDDGIDAPGIAILADAMRALGEVWVVAPATEQSAVSGAISLRQPLRIRERAPQQFAVSGTPTDCVYIALNHALPRRPALCVSGINHGANLGDDVLYSGTVAAAIEATLSDVPSIAFSQAGRGAMDAALLASWVQRIAADALKEGLPRASFLNVNFPPALSASSGVRVSKLGRRNYGRQVVAKEDPRHLPYYWLGGSELGFDDMPGSDCNAVAEGHISLSPVDLDLTHYRFLNELRQWDALQPHAEPRSQGAPGDSDV</sequence>
<comment type="catalytic activity">
    <reaction evidence="1 9">
        <text>a ribonucleoside 5'-phosphate + H2O = a ribonucleoside + phosphate</text>
        <dbReference type="Rhea" id="RHEA:12484"/>
        <dbReference type="ChEBI" id="CHEBI:15377"/>
        <dbReference type="ChEBI" id="CHEBI:18254"/>
        <dbReference type="ChEBI" id="CHEBI:43474"/>
        <dbReference type="ChEBI" id="CHEBI:58043"/>
        <dbReference type="EC" id="3.1.3.5"/>
    </reaction>
</comment>
<protein>
    <recommendedName>
        <fullName evidence="9">5'-nucleotidase SurE</fullName>
        <ecNumber evidence="9">3.1.3.5</ecNumber>
    </recommendedName>
    <alternativeName>
        <fullName evidence="9">Nucleoside 5'-monophosphate phosphohydrolase</fullName>
    </alternativeName>
</protein>
<feature type="binding site" evidence="9">
    <location>
        <position position="23"/>
    </location>
    <ligand>
        <name>a divalent metal cation</name>
        <dbReference type="ChEBI" id="CHEBI:60240"/>
    </ligand>
</feature>
<feature type="binding site" evidence="9">
    <location>
        <position position="24"/>
    </location>
    <ligand>
        <name>a divalent metal cation</name>
        <dbReference type="ChEBI" id="CHEBI:60240"/>
    </ligand>
</feature>
<accession>A0A5C6XAG1</accession>
<dbReference type="GO" id="GO:0046872">
    <property type="term" value="F:metal ion binding"/>
    <property type="evidence" value="ECO:0007669"/>
    <property type="project" value="UniProtKB-UniRule"/>
</dbReference>
<comment type="function">
    <text evidence="9">Nucleotidase that shows phosphatase activity on nucleoside 5'-monophosphates.</text>
</comment>
<keyword evidence="8 9" id="KW-0378">Hydrolase</keyword>
<evidence type="ECO:0000256" key="5">
    <source>
        <dbReference type="ARBA" id="ARBA00022490"/>
    </source>
</evidence>
<dbReference type="EC" id="3.1.3.5" evidence="9"/>
<evidence type="ECO:0000256" key="9">
    <source>
        <dbReference type="HAMAP-Rule" id="MF_00060"/>
    </source>
</evidence>
<dbReference type="AlphaFoldDB" id="A0A5C6XAG1"/>
<dbReference type="GO" id="GO:0000166">
    <property type="term" value="F:nucleotide binding"/>
    <property type="evidence" value="ECO:0007669"/>
    <property type="project" value="UniProtKB-KW"/>
</dbReference>
<dbReference type="OrthoDB" id="9780815at2"/>
<dbReference type="Proteomes" id="UP000321046">
    <property type="component" value="Unassembled WGS sequence"/>
</dbReference>
<dbReference type="GO" id="GO:0004309">
    <property type="term" value="F:exopolyphosphatase activity"/>
    <property type="evidence" value="ECO:0007669"/>
    <property type="project" value="TreeGrafter"/>
</dbReference>
<dbReference type="RefSeq" id="WP_146974503.1">
    <property type="nucleotide sequence ID" value="NZ_VOSL01000048.1"/>
</dbReference>
<evidence type="ECO:0000256" key="4">
    <source>
        <dbReference type="ARBA" id="ARBA00011062"/>
    </source>
</evidence>
<name>A0A5C6XAG1_9DELT</name>
<evidence type="ECO:0000256" key="8">
    <source>
        <dbReference type="ARBA" id="ARBA00022801"/>
    </source>
</evidence>
<comment type="cofactor">
    <cofactor evidence="2">
        <name>Mg(2+)</name>
        <dbReference type="ChEBI" id="CHEBI:18420"/>
    </cofactor>
</comment>
<dbReference type="HAMAP" id="MF_00060">
    <property type="entry name" value="SurE"/>
    <property type="match status" value="1"/>
</dbReference>
<comment type="subcellular location">
    <subcellularLocation>
        <location evidence="3 9">Cytoplasm</location>
    </subcellularLocation>
</comment>
<evidence type="ECO:0000256" key="2">
    <source>
        <dbReference type="ARBA" id="ARBA00001946"/>
    </source>
</evidence>
<dbReference type="GO" id="GO:0005737">
    <property type="term" value="C:cytoplasm"/>
    <property type="evidence" value="ECO:0007669"/>
    <property type="project" value="UniProtKB-SubCell"/>
</dbReference>
<evidence type="ECO:0000256" key="6">
    <source>
        <dbReference type="ARBA" id="ARBA00022723"/>
    </source>
</evidence>
<keyword evidence="7 9" id="KW-0547">Nucleotide-binding</keyword>
<evidence type="ECO:0000259" key="10">
    <source>
        <dbReference type="Pfam" id="PF01975"/>
    </source>
</evidence>
<dbReference type="InterPro" id="IPR002828">
    <property type="entry name" value="SurE-like_Pase/nucleotidase"/>
</dbReference>
<dbReference type="Pfam" id="PF01975">
    <property type="entry name" value="SurE"/>
    <property type="match status" value="1"/>
</dbReference>
<keyword evidence="6 9" id="KW-0479">Metal-binding</keyword>
<keyword evidence="5 9" id="KW-0963">Cytoplasm</keyword>
<dbReference type="InterPro" id="IPR030048">
    <property type="entry name" value="SurE"/>
</dbReference>
<feature type="binding site" evidence="9">
    <location>
        <position position="54"/>
    </location>
    <ligand>
        <name>a divalent metal cation</name>
        <dbReference type="ChEBI" id="CHEBI:60240"/>
    </ligand>
</feature>
<evidence type="ECO:0000313" key="11">
    <source>
        <dbReference type="EMBL" id="TXD35746.1"/>
    </source>
</evidence>
<dbReference type="Gene3D" id="3.40.1210.10">
    <property type="entry name" value="Survival protein SurE-like phosphatase/nucleotidase"/>
    <property type="match status" value="1"/>
</dbReference>
<dbReference type="SUPFAM" id="SSF64167">
    <property type="entry name" value="SurE-like"/>
    <property type="match status" value="1"/>
</dbReference>
<comment type="caution">
    <text evidence="11">The sequence shown here is derived from an EMBL/GenBank/DDBJ whole genome shotgun (WGS) entry which is preliminary data.</text>
</comment>
<dbReference type="FunFam" id="3.40.1210.10:FF:000001">
    <property type="entry name" value="5'/3'-nucleotidase SurE"/>
    <property type="match status" value="1"/>
</dbReference>
<dbReference type="GO" id="GO:0008254">
    <property type="term" value="F:3'-nucleotidase activity"/>
    <property type="evidence" value="ECO:0007669"/>
    <property type="project" value="TreeGrafter"/>
</dbReference>
<dbReference type="InterPro" id="IPR036523">
    <property type="entry name" value="SurE-like_sf"/>
</dbReference>
<comment type="similarity">
    <text evidence="4 9">Belongs to the SurE nucleotidase family.</text>
</comment>
<dbReference type="NCBIfam" id="TIGR00087">
    <property type="entry name" value="surE"/>
    <property type="match status" value="1"/>
</dbReference>
<reference evidence="11 12" key="1">
    <citation type="submission" date="2019-08" db="EMBL/GenBank/DDBJ databases">
        <title>Bradymonadales sp. TMQ2.</title>
        <authorList>
            <person name="Liang Q."/>
        </authorList>
    </citation>
    <scope>NUCLEOTIDE SEQUENCE [LARGE SCALE GENOMIC DNA]</scope>
    <source>
        <strain evidence="11 12">TMQ2</strain>
    </source>
</reference>
<proteinExistence type="inferred from homology"/>
<organism evidence="11 12">
    <name type="scientific">Lujinxingia vulgaris</name>
    <dbReference type="NCBI Taxonomy" id="2600176"/>
    <lineage>
        <taxon>Bacteria</taxon>
        <taxon>Deltaproteobacteria</taxon>
        <taxon>Bradymonadales</taxon>
        <taxon>Lujinxingiaceae</taxon>
        <taxon>Lujinxingia</taxon>
    </lineage>
</organism>
<gene>
    <name evidence="9 11" type="primary">surE</name>
    <name evidence="11" type="ORF">FRC96_10770</name>
</gene>
<feature type="binding site" evidence="9">
    <location>
        <position position="106"/>
    </location>
    <ligand>
        <name>a divalent metal cation</name>
        <dbReference type="ChEBI" id="CHEBI:60240"/>
    </ligand>
</feature>
<dbReference type="PANTHER" id="PTHR30457:SF12">
    <property type="entry name" value="5'_3'-NUCLEOTIDASE SURE"/>
    <property type="match status" value="1"/>
</dbReference>
<dbReference type="NCBIfam" id="NF001490">
    <property type="entry name" value="PRK00346.1-4"/>
    <property type="match status" value="1"/>
</dbReference>
<evidence type="ECO:0000256" key="1">
    <source>
        <dbReference type="ARBA" id="ARBA00000815"/>
    </source>
</evidence>